<feature type="transmembrane region" description="Helical" evidence="9">
    <location>
        <begin position="98"/>
        <end position="118"/>
    </location>
</feature>
<dbReference type="Gene3D" id="3.40.50.300">
    <property type="entry name" value="P-loop containing nucleotide triphosphate hydrolases"/>
    <property type="match status" value="1"/>
</dbReference>
<dbReference type="PROSITE" id="PS00211">
    <property type="entry name" value="ABC_TRANSPORTER_1"/>
    <property type="match status" value="1"/>
</dbReference>
<keyword evidence="5" id="KW-0547">Nucleotide-binding</keyword>
<evidence type="ECO:0000256" key="2">
    <source>
        <dbReference type="ARBA" id="ARBA00022448"/>
    </source>
</evidence>
<sequence length="598" mass="66776">MDWKHEVLNSSIWLVKTYLITLLVFVAGMAALARFTVWGRQFWAISGAYFSPRRSWRSLAALALILLLSLMSVRLNVLFSYWYNGMYTSMQELDKNAFWMHVYLFAVLATLHIIRSLFGEYVRTAFSIHWRLWLTERLVGKWMSGQTYYLGRFAKPDVDNPEQRIQQDASSLIASTLGLSMGLVESVLSIFTFTLILWNLSGPLQIASVELPRAMVFMVYIYVLIATVFAVWIGRPLIALNFLNEKLNASYRYMLMRVREYAESVALYRGEQVEQRNLQSAFAAVIDNAWASLWRNLKFFGYNFTISQTAILFPLLVQGPRLFSGSIKLGDLTQTSEAFGQVQDALSFFRQSYDSFAGYRAVLNRLSGFEQNITASQALALPKLARDSAALRLQGLSVLRPDGAVLTRALELQVNAGESLLIRGPSGAGKTTLLRSLAGLWPFTQGEAARPADAETLFLSQKPYLPLGSLRSALAYPAASVDDARAREVLQRVQLGQLAEQLDIEQDWSQTLSPGEQQRLAFGRALINRPALIFLDEATSAMDSGLEHALYTTLRSALPEAILVSVGHRETLAPLHDRALSLARDGSWALAPTTAPAA</sequence>
<comment type="caution">
    <text evidence="12">The sequence shown here is derived from an EMBL/GenBank/DDBJ whole genome shotgun (WGS) entry which is preliminary data.</text>
</comment>
<evidence type="ECO:0000259" key="11">
    <source>
        <dbReference type="PROSITE" id="PS50929"/>
    </source>
</evidence>
<comment type="subcellular location">
    <subcellularLocation>
        <location evidence="1">Cell membrane</location>
        <topology evidence="1">Multi-pass membrane protein</topology>
    </subcellularLocation>
</comment>
<evidence type="ECO:0000256" key="3">
    <source>
        <dbReference type="ARBA" id="ARBA00022475"/>
    </source>
</evidence>
<protein>
    <submittedName>
        <fullName evidence="12">ABC transporter ATP-binding protein/permease</fullName>
    </submittedName>
</protein>
<name>A0ABU9Z2K0_9RHOO</name>
<keyword evidence="8 9" id="KW-0472">Membrane</keyword>
<feature type="transmembrane region" description="Helical" evidence="9">
    <location>
        <begin position="217"/>
        <end position="243"/>
    </location>
</feature>
<dbReference type="Pfam" id="PF06472">
    <property type="entry name" value="ABC_membrane_2"/>
    <property type="match status" value="1"/>
</dbReference>
<dbReference type="SUPFAM" id="SSF52540">
    <property type="entry name" value="P-loop containing nucleoside triphosphate hydrolases"/>
    <property type="match status" value="1"/>
</dbReference>
<dbReference type="InterPro" id="IPR050835">
    <property type="entry name" value="ABC_transporter_sub-D"/>
</dbReference>
<dbReference type="InterPro" id="IPR017871">
    <property type="entry name" value="ABC_transporter-like_CS"/>
</dbReference>
<feature type="domain" description="ABC transmembrane type-1" evidence="11">
    <location>
        <begin position="59"/>
        <end position="358"/>
    </location>
</feature>
<dbReference type="PANTHER" id="PTHR11384">
    <property type="entry name" value="ATP-BINDING CASSETTE, SUB-FAMILY D MEMBER"/>
    <property type="match status" value="1"/>
</dbReference>
<dbReference type="InterPro" id="IPR027417">
    <property type="entry name" value="P-loop_NTPase"/>
</dbReference>
<dbReference type="InterPro" id="IPR036640">
    <property type="entry name" value="ABC1_TM_sf"/>
</dbReference>
<dbReference type="SMART" id="SM00382">
    <property type="entry name" value="AAA"/>
    <property type="match status" value="1"/>
</dbReference>
<keyword evidence="7 9" id="KW-1133">Transmembrane helix</keyword>
<proteinExistence type="predicted"/>
<evidence type="ECO:0000259" key="10">
    <source>
        <dbReference type="PROSITE" id="PS50893"/>
    </source>
</evidence>
<evidence type="ECO:0000256" key="5">
    <source>
        <dbReference type="ARBA" id="ARBA00022741"/>
    </source>
</evidence>
<evidence type="ECO:0000256" key="1">
    <source>
        <dbReference type="ARBA" id="ARBA00004651"/>
    </source>
</evidence>
<dbReference type="InterPro" id="IPR003439">
    <property type="entry name" value="ABC_transporter-like_ATP-bd"/>
</dbReference>
<dbReference type="InterPro" id="IPR011527">
    <property type="entry name" value="ABC1_TM_dom"/>
</dbReference>
<dbReference type="Pfam" id="PF00005">
    <property type="entry name" value="ABC_tran"/>
    <property type="match status" value="1"/>
</dbReference>
<feature type="transmembrane region" description="Helical" evidence="9">
    <location>
        <begin position="172"/>
        <end position="197"/>
    </location>
</feature>
<feature type="transmembrane region" description="Helical" evidence="9">
    <location>
        <begin position="58"/>
        <end position="83"/>
    </location>
</feature>
<gene>
    <name evidence="12" type="ORF">ABDB84_17275</name>
</gene>
<evidence type="ECO:0000256" key="6">
    <source>
        <dbReference type="ARBA" id="ARBA00022840"/>
    </source>
</evidence>
<dbReference type="SUPFAM" id="SSF90123">
    <property type="entry name" value="ABC transporter transmembrane region"/>
    <property type="match status" value="1"/>
</dbReference>
<dbReference type="Proteomes" id="UP001410394">
    <property type="component" value="Unassembled WGS sequence"/>
</dbReference>
<keyword evidence="6 12" id="KW-0067">ATP-binding</keyword>
<keyword evidence="4 9" id="KW-0812">Transmembrane</keyword>
<feature type="domain" description="ABC transporter" evidence="10">
    <location>
        <begin position="391"/>
        <end position="598"/>
    </location>
</feature>
<dbReference type="PANTHER" id="PTHR11384:SF59">
    <property type="entry name" value="LYSOSOMAL COBALAMIN TRANSPORTER ABCD4"/>
    <property type="match status" value="1"/>
</dbReference>
<dbReference type="GO" id="GO:0005524">
    <property type="term" value="F:ATP binding"/>
    <property type="evidence" value="ECO:0007669"/>
    <property type="project" value="UniProtKB-KW"/>
</dbReference>
<dbReference type="PROSITE" id="PS50929">
    <property type="entry name" value="ABC_TM1F"/>
    <property type="match status" value="1"/>
</dbReference>
<dbReference type="EMBL" id="JBDIVE010000011">
    <property type="protein sequence ID" value="MEN3070239.1"/>
    <property type="molecule type" value="Genomic_DNA"/>
</dbReference>
<evidence type="ECO:0000256" key="4">
    <source>
        <dbReference type="ARBA" id="ARBA00022692"/>
    </source>
</evidence>
<reference evidence="12 13" key="1">
    <citation type="journal article" date="2018" name="Int. J. Syst. Evol. Microbiol.">
        <title>Uliginosibacterium sediminicola sp. nov., isolated from freshwater sediment.</title>
        <authorList>
            <person name="Hwang W.M."/>
            <person name="Kim S.M."/>
            <person name="Kang K."/>
            <person name="Ahn T.Y."/>
        </authorList>
    </citation>
    <scope>NUCLEOTIDE SEQUENCE [LARGE SCALE GENOMIC DNA]</scope>
    <source>
        <strain evidence="12 13">M1-21</strain>
    </source>
</reference>
<evidence type="ECO:0000256" key="9">
    <source>
        <dbReference type="SAM" id="Phobius"/>
    </source>
</evidence>
<dbReference type="Gene3D" id="1.20.1560.10">
    <property type="entry name" value="ABC transporter type 1, transmembrane domain"/>
    <property type="match status" value="1"/>
</dbReference>
<keyword evidence="13" id="KW-1185">Reference proteome</keyword>
<evidence type="ECO:0000313" key="12">
    <source>
        <dbReference type="EMBL" id="MEN3070239.1"/>
    </source>
</evidence>
<evidence type="ECO:0000256" key="8">
    <source>
        <dbReference type="ARBA" id="ARBA00023136"/>
    </source>
</evidence>
<evidence type="ECO:0000256" key="7">
    <source>
        <dbReference type="ARBA" id="ARBA00022989"/>
    </source>
</evidence>
<feature type="transmembrane region" description="Helical" evidence="9">
    <location>
        <begin position="12"/>
        <end position="37"/>
    </location>
</feature>
<dbReference type="InterPro" id="IPR003593">
    <property type="entry name" value="AAA+_ATPase"/>
</dbReference>
<accession>A0ABU9Z2K0</accession>
<dbReference type="CDD" id="cd03223">
    <property type="entry name" value="ABCD_peroxisomal_ALDP"/>
    <property type="match status" value="1"/>
</dbReference>
<dbReference type="PROSITE" id="PS50893">
    <property type="entry name" value="ABC_TRANSPORTER_2"/>
    <property type="match status" value="1"/>
</dbReference>
<dbReference type="RefSeq" id="WP_345921013.1">
    <property type="nucleotide sequence ID" value="NZ_JBDIVE010000011.1"/>
</dbReference>
<evidence type="ECO:0000313" key="13">
    <source>
        <dbReference type="Proteomes" id="UP001410394"/>
    </source>
</evidence>
<organism evidence="12 13">
    <name type="scientific">Uliginosibacterium sediminicola</name>
    <dbReference type="NCBI Taxonomy" id="2024550"/>
    <lineage>
        <taxon>Bacteria</taxon>
        <taxon>Pseudomonadati</taxon>
        <taxon>Pseudomonadota</taxon>
        <taxon>Betaproteobacteria</taxon>
        <taxon>Rhodocyclales</taxon>
        <taxon>Zoogloeaceae</taxon>
        <taxon>Uliginosibacterium</taxon>
    </lineage>
</organism>
<keyword evidence="3" id="KW-1003">Cell membrane</keyword>
<keyword evidence="2" id="KW-0813">Transport</keyword>